<evidence type="ECO:0000313" key="1">
    <source>
        <dbReference type="EMBL" id="MQY20421.1"/>
    </source>
</evidence>
<sequence length="73" mass="8691">MTPILIAVPASTMPTICWLFRAETPLRHRDRQTRLSNGRLWDRGLGLDRVRVEAEVFIEGDRVMVDYQYWDNW</sequence>
<dbReference type="EMBL" id="WEGK01000007">
    <property type="protein sequence ID" value="MQY20421.1"/>
    <property type="molecule type" value="Genomic_DNA"/>
</dbReference>
<name>A0A7K0D4B9_9NOCA</name>
<protein>
    <submittedName>
        <fullName evidence="1">Uncharacterized protein</fullName>
    </submittedName>
</protein>
<accession>A0A7K0D4B9</accession>
<keyword evidence="2" id="KW-1185">Reference proteome</keyword>
<evidence type="ECO:0000313" key="2">
    <source>
        <dbReference type="Proteomes" id="UP000438448"/>
    </source>
</evidence>
<reference evidence="1 2" key="1">
    <citation type="submission" date="2019-10" db="EMBL/GenBank/DDBJ databases">
        <title>Nocardia macrotermitis sp. nov. and Nocardia aurantia sp. nov., isolated from the gut of fungus growing-termite Macrotermes natalensis.</title>
        <authorList>
            <person name="Benndorf R."/>
            <person name="Schwitalla J."/>
            <person name="Martin K."/>
            <person name="De Beer W."/>
            <person name="Kaster A.-K."/>
            <person name="Vollmers J."/>
            <person name="Poulsen M."/>
            <person name="Beemelmanns C."/>
        </authorList>
    </citation>
    <scope>NUCLEOTIDE SEQUENCE [LARGE SCALE GENOMIC DNA]</scope>
    <source>
        <strain evidence="1 2">RB20</strain>
    </source>
</reference>
<comment type="caution">
    <text evidence="1">The sequence shown here is derived from an EMBL/GenBank/DDBJ whole genome shotgun (WGS) entry which is preliminary data.</text>
</comment>
<dbReference type="AlphaFoldDB" id="A0A7K0D4B9"/>
<dbReference type="Proteomes" id="UP000438448">
    <property type="component" value="Unassembled WGS sequence"/>
</dbReference>
<gene>
    <name evidence="1" type="ORF">NRB20_35260</name>
</gene>
<proteinExistence type="predicted"/>
<organism evidence="1 2">
    <name type="scientific">Nocardia macrotermitis</name>
    <dbReference type="NCBI Taxonomy" id="2585198"/>
    <lineage>
        <taxon>Bacteria</taxon>
        <taxon>Bacillati</taxon>
        <taxon>Actinomycetota</taxon>
        <taxon>Actinomycetes</taxon>
        <taxon>Mycobacteriales</taxon>
        <taxon>Nocardiaceae</taxon>
        <taxon>Nocardia</taxon>
    </lineage>
</organism>